<evidence type="ECO:0000256" key="2">
    <source>
        <dbReference type="ARBA" id="ARBA00022692"/>
    </source>
</evidence>
<dbReference type="Pfam" id="PF03544">
    <property type="entry name" value="TonB_C"/>
    <property type="match status" value="1"/>
</dbReference>
<dbReference type="InterPro" id="IPR006260">
    <property type="entry name" value="TonB/TolA_C"/>
</dbReference>
<dbReference type="NCBIfam" id="TIGR01352">
    <property type="entry name" value="tonB_Cterm"/>
    <property type="match status" value="1"/>
</dbReference>
<dbReference type="EMBL" id="CP049109">
    <property type="protein sequence ID" value="QIG81613.1"/>
    <property type="molecule type" value="Genomic_DNA"/>
</dbReference>
<keyword evidence="2" id="KW-0812">Transmembrane</keyword>
<keyword evidence="7" id="KW-1185">Reference proteome</keyword>
<accession>A0A6G6YAL2</accession>
<reference evidence="6 7" key="1">
    <citation type="submission" date="2020-02" db="EMBL/GenBank/DDBJ databases">
        <authorList>
            <person name="Zheng R.K."/>
            <person name="Sun C.M."/>
        </authorList>
    </citation>
    <scope>NUCLEOTIDE SEQUENCE [LARGE SCALE GENOMIC DNA]</scope>
    <source>
        <strain evidence="7">zrk23</strain>
    </source>
</reference>
<evidence type="ECO:0000259" key="5">
    <source>
        <dbReference type="PROSITE" id="PS52015"/>
    </source>
</evidence>
<protein>
    <submittedName>
        <fullName evidence="6">TonB family protein</fullName>
    </submittedName>
</protein>
<dbReference type="AlphaFoldDB" id="A0A6G6YAL2"/>
<gene>
    <name evidence="6" type="ORF">G5C33_18685</name>
</gene>
<dbReference type="PROSITE" id="PS52015">
    <property type="entry name" value="TONB_CTD"/>
    <property type="match status" value="1"/>
</dbReference>
<proteinExistence type="predicted"/>
<evidence type="ECO:0000256" key="4">
    <source>
        <dbReference type="ARBA" id="ARBA00023136"/>
    </source>
</evidence>
<evidence type="ECO:0000256" key="3">
    <source>
        <dbReference type="ARBA" id="ARBA00022989"/>
    </source>
</evidence>
<evidence type="ECO:0000313" key="6">
    <source>
        <dbReference type="EMBL" id="QIG81613.1"/>
    </source>
</evidence>
<dbReference type="GO" id="GO:0055085">
    <property type="term" value="P:transmembrane transport"/>
    <property type="evidence" value="ECO:0007669"/>
    <property type="project" value="InterPro"/>
</dbReference>
<dbReference type="SUPFAM" id="SSF74653">
    <property type="entry name" value="TolA/TonB C-terminal domain"/>
    <property type="match status" value="1"/>
</dbReference>
<evidence type="ECO:0000313" key="7">
    <source>
        <dbReference type="Proteomes" id="UP000501568"/>
    </source>
</evidence>
<dbReference type="RefSeq" id="WP_165328540.1">
    <property type="nucleotide sequence ID" value="NZ_CP049109.1"/>
</dbReference>
<evidence type="ECO:0000256" key="1">
    <source>
        <dbReference type="ARBA" id="ARBA00004167"/>
    </source>
</evidence>
<dbReference type="Proteomes" id="UP000501568">
    <property type="component" value="Chromosome"/>
</dbReference>
<organism evidence="6 7">
    <name type="scientific">Stakelama tenebrarum</name>
    <dbReference type="NCBI Taxonomy" id="2711215"/>
    <lineage>
        <taxon>Bacteria</taxon>
        <taxon>Pseudomonadati</taxon>
        <taxon>Pseudomonadota</taxon>
        <taxon>Alphaproteobacteria</taxon>
        <taxon>Sphingomonadales</taxon>
        <taxon>Sphingomonadaceae</taxon>
        <taxon>Stakelama</taxon>
    </lineage>
</organism>
<dbReference type="Gene3D" id="3.30.1150.10">
    <property type="match status" value="1"/>
</dbReference>
<dbReference type="GO" id="GO:0016020">
    <property type="term" value="C:membrane"/>
    <property type="evidence" value="ECO:0007669"/>
    <property type="project" value="UniProtKB-SubCell"/>
</dbReference>
<keyword evidence="4" id="KW-0472">Membrane</keyword>
<comment type="subcellular location">
    <subcellularLocation>
        <location evidence="1">Membrane</location>
        <topology evidence="1">Single-pass membrane protein</topology>
    </subcellularLocation>
</comment>
<sequence>MGHQAALTGPGDDRRLVLPGLFGNAVRMGTRELKLLRLTAVAAAGLAALPASAQTDPALRSGSISAADYPTAALRAEEGGVVMMRLTIDTRGRVSNCEVTQSSGFASVDEGSCKFWSRRMRYTPARNAAGHPVEGVAYQQLGWIIGQRCPPMRADGICVLLQ</sequence>
<dbReference type="KEGG" id="spzr:G5C33_18685"/>
<feature type="domain" description="TonB C-terminal" evidence="5">
    <location>
        <begin position="54"/>
        <end position="147"/>
    </location>
</feature>
<name>A0A6G6YAL2_9SPHN</name>
<keyword evidence="3" id="KW-1133">Transmembrane helix</keyword>
<dbReference type="InterPro" id="IPR037682">
    <property type="entry name" value="TonB_C"/>
</dbReference>